<sequence length="42" mass="4575">MTGCWLPRTTKPATGAMAKRVVEGMAGMNAVFEKVNVLEYSE</sequence>
<dbReference type="RefSeq" id="WP_003254652.1">
    <property type="nucleotide sequence ID" value="NZ_APBQ01000087.1"/>
</dbReference>
<proteinExistence type="predicted"/>
<name>A0AAD2WBH5_PSEPU</name>
<comment type="caution">
    <text evidence="1">The sequence shown here is derived from an EMBL/GenBank/DDBJ whole genome shotgun (WGS) entry which is preliminary data.</text>
</comment>
<organism evidence="1 2">
    <name type="scientific">Pseudomonas putida TRO1</name>
    <dbReference type="NCBI Taxonomy" id="1227924"/>
    <lineage>
        <taxon>Bacteria</taxon>
        <taxon>Pseudomonadati</taxon>
        <taxon>Pseudomonadota</taxon>
        <taxon>Gammaproteobacteria</taxon>
        <taxon>Pseudomonadales</taxon>
        <taxon>Pseudomonadaceae</taxon>
        <taxon>Pseudomonas</taxon>
    </lineage>
</organism>
<gene>
    <name evidence="1" type="ORF">C206_13857</name>
</gene>
<accession>A0AAD2WBH5</accession>
<evidence type="ECO:0000313" key="1">
    <source>
        <dbReference type="EMBL" id="ENY77096.1"/>
    </source>
</evidence>
<evidence type="ECO:0000313" key="2">
    <source>
        <dbReference type="Proteomes" id="UP000013237"/>
    </source>
</evidence>
<dbReference type="AlphaFoldDB" id="A0AAD2WBH5"/>
<reference evidence="1 2" key="1">
    <citation type="submission" date="2013-02" db="EMBL/GenBank/DDBJ databases">
        <title>Insights into the proteome of triclosan-resistant Pseudomonas putida TRO1, isolated from activated sludge.</title>
        <authorList>
            <person name="Lolas I.B."/>
            <person name="Almeida B."/>
            <person name="Starnawski P.M."/>
            <person name="Soenderkaer M."/>
            <person name="Nielsen K.L."/>
            <person name="Nielsen J.L."/>
        </authorList>
    </citation>
    <scope>NUCLEOTIDE SEQUENCE [LARGE SCALE GENOMIC DNA]</scope>
    <source>
        <strain evidence="1 2">TRO1</strain>
    </source>
</reference>
<dbReference type="Proteomes" id="UP000013237">
    <property type="component" value="Unassembled WGS sequence"/>
</dbReference>
<protein>
    <submittedName>
        <fullName evidence="1">Uncharacterized protein</fullName>
    </submittedName>
</protein>
<dbReference type="EMBL" id="APBQ01000087">
    <property type="protein sequence ID" value="ENY77096.1"/>
    <property type="molecule type" value="Genomic_DNA"/>
</dbReference>